<sequence length="130" mass="14797">MPRIEEMYAFIVEDSGPDDEGVVAIQSEEGAQGRLWLPLVGADMARVESLKPIARGIGKQIGRKVKLVHFTNRQDLEVFFERKVVCLGWRKLSLIMFKRRITIAIFTSFKWGVRPTAYNSPYTPTLTVLV</sequence>
<protein>
    <submittedName>
        <fullName evidence="1">Uncharacterized protein</fullName>
    </submittedName>
</protein>
<accession>X1RBB4</accession>
<gene>
    <name evidence="1" type="ORF">S12H4_08286</name>
</gene>
<reference evidence="1" key="1">
    <citation type="journal article" date="2014" name="Front. Microbiol.">
        <title>High frequency of phylogenetically diverse reductive dehalogenase-homologous genes in deep subseafloor sedimentary metagenomes.</title>
        <authorList>
            <person name="Kawai M."/>
            <person name="Futagami T."/>
            <person name="Toyoda A."/>
            <person name="Takaki Y."/>
            <person name="Nishi S."/>
            <person name="Hori S."/>
            <person name="Arai W."/>
            <person name="Tsubouchi T."/>
            <person name="Morono Y."/>
            <person name="Uchiyama I."/>
            <person name="Ito T."/>
            <person name="Fujiyama A."/>
            <person name="Inagaki F."/>
            <person name="Takami H."/>
        </authorList>
    </citation>
    <scope>NUCLEOTIDE SEQUENCE</scope>
    <source>
        <strain evidence="1">Expedition CK06-06</strain>
    </source>
</reference>
<comment type="caution">
    <text evidence="1">The sequence shown here is derived from an EMBL/GenBank/DDBJ whole genome shotgun (WGS) entry which is preliminary data.</text>
</comment>
<dbReference type="AlphaFoldDB" id="X1RBB4"/>
<name>X1RBB4_9ZZZZ</name>
<dbReference type="EMBL" id="BARW01003184">
    <property type="protein sequence ID" value="GAI64321.1"/>
    <property type="molecule type" value="Genomic_DNA"/>
</dbReference>
<feature type="non-terminal residue" evidence="1">
    <location>
        <position position="130"/>
    </location>
</feature>
<evidence type="ECO:0000313" key="1">
    <source>
        <dbReference type="EMBL" id="GAI64321.1"/>
    </source>
</evidence>
<proteinExistence type="predicted"/>
<organism evidence="1">
    <name type="scientific">marine sediment metagenome</name>
    <dbReference type="NCBI Taxonomy" id="412755"/>
    <lineage>
        <taxon>unclassified sequences</taxon>
        <taxon>metagenomes</taxon>
        <taxon>ecological metagenomes</taxon>
    </lineage>
</organism>